<keyword evidence="2" id="KW-1185">Reference proteome</keyword>
<gene>
    <name evidence="1" type="ORF">GCM10009776_13870</name>
</gene>
<reference evidence="2" key="1">
    <citation type="journal article" date="2019" name="Int. J. Syst. Evol. Microbiol.">
        <title>The Global Catalogue of Microorganisms (GCM) 10K type strain sequencing project: providing services to taxonomists for standard genome sequencing and annotation.</title>
        <authorList>
            <consortium name="The Broad Institute Genomics Platform"/>
            <consortium name="The Broad Institute Genome Sequencing Center for Infectious Disease"/>
            <person name="Wu L."/>
            <person name="Ma J."/>
        </authorList>
    </citation>
    <scope>NUCLEOTIDE SEQUENCE [LARGE SCALE GENOMIC DNA]</scope>
    <source>
        <strain evidence="2">JCM 14901</strain>
    </source>
</reference>
<protein>
    <submittedName>
        <fullName evidence="1">Uncharacterized protein</fullName>
    </submittedName>
</protein>
<evidence type="ECO:0000313" key="1">
    <source>
        <dbReference type="EMBL" id="GAA1953241.1"/>
    </source>
</evidence>
<evidence type="ECO:0000313" key="2">
    <source>
        <dbReference type="Proteomes" id="UP001499933"/>
    </source>
</evidence>
<proteinExistence type="predicted"/>
<sequence length="65" mass="7404">MLDVVEIPFIDSEGTSGRAQIRVGWRIDTIVTYECGEADELIDVDAIFPLLDKMAMLRGRRIDYD</sequence>
<dbReference type="Proteomes" id="UP001499933">
    <property type="component" value="Unassembled WGS sequence"/>
</dbReference>
<dbReference type="EMBL" id="BAAAOG010000002">
    <property type="protein sequence ID" value="GAA1953241.1"/>
    <property type="molecule type" value="Genomic_DNA"/>
</dbReference>
<comment type="caution">
    <text evidence="1">The sequence shown here is derived from an EMBL/GenBank/DDBJ whole genome shotgun (WGS) entry which is preliminary data.</text>
</comment>
<name>A0ABP5BVJ6_9MICO</name>
<accession>A0ABP5BVJ6</accession>
<organism evidence="1 2">
    <name type="scientific">Microbacterium deminutum</name>
    <dbReference type="NCBI Taxonomy" id="344164"/>
    <lineage>
        <taxon>Bacteria</taxon>
        <taxon>Bacillati</taxon>
        <taxon>Actinomycetota</taxon>
        <taxon>Actinomycetes</taxon>
        <taxon>Micrococcales</taxon>
        <taxon>Microbacteriaceae</taxon>
        <taxon>Microbacterium</taxon>
    </lineage>
</organism>